<keyword evidence="2" id="KW-1185">Reference proteome</keyword>
<dbReference type="AlphaFoldDB" id="A0A3R7FP16"/>
<comment type="caution">
    <text evidence="1">The sequence shown here is derived from an EMBL/GenBank/DDBJ whole genome shotgun (WGS) entry which is preliminary data.</text>
</comment>
<evidence type="ECO:0000313" key="1">
    <source>
        <dbReference type="EMBL" id="RKM92557.1"/>
    </source>
</evidence>
<proteinExistence type="predicted"/>
<name>A0A3R7FP16_9ACTN</name>
<dbReference type="RefSeq" id="WP_063831780.1">
    <property type="nucleotide sequence ID" value="NZ_JNAD02000013.1"/>
</dbReference>
<gene>
    <name evidence="1" type="ORF">SFRA_024505</name>
</gene>
<dbReference type="Proteomes" id="UP000028058">
    <property type="component" value="Unassembled WGS sequence"/>
</dbReference>
<evidence type="ECO:0000313" key="2">
    <source>
        <dbReference type="Proteomes" id="UP000028058"/>
    </source>
</evidence>
<protein>
    <submittedName>
        <fullName evidence="1">Uncharacterized protein</fullName>
    </submittedName>
</protein>
<dbReference type="OrthoDB" id="9788689at2"/>
<sequence length="139" mass="14971">MRYLITGDSRQILAVIDVPDRPDGESRTIALECADRPDLMLAGADLYADGTVVVGHWPDGEDWERVLHTAGVPDQYGHSTPALADRPVYTRAQIAQALADARARTEQSTDATTALNTLEQHVLAILFEAGPDTPGLHAA</sequence>
<organism evidence="1 2">
    <name type="scientific">Streptomyces xinghaiensis</name>
    <dbReference type="NCBI Taxonomy" id="1038928"/>
    <lineage>
        <taxon>Bacteria</taxon>
        <taxon>Bacillati</taxon>
        <taxon>Actinomycetota</taxon>
        <taxon>Actinomycetes</taxon>
        <taxon>Kitasatosporales</taxon>
        <taxon>Streptomycetaceae</taxon>
        <taxon>Streptomyces</taxon>
    </lineage>
</organism>
<accession>A0A3R7FP16</accession>
<reference evidence="1 2" key="1">
    <citation type="journal article" date="2014" name="Genome Announc.">
        <title>Draft Genome Sequence of Streptomyces fradiae ATCC 19609, a Strain Highly Sensitive to Antibiotics.</title>
        <authorList>
            <person name="Bekker O.B."/>
            <person name="Klimina K.M."/>
            <person name="Vatlin A.A."/>
            <person name="Zakharevich N.V."/>
            <person name="Kasianov A.S."/>
            <person name="Danilenko V.N."/>
        </authorList>
    </citation>
    <scope>NUCLEOTIDE SEQUENCE [LARGE SCALE GENOMIC DNA]</scope>
    <source>
        <strain evidence="1 2">ATCC 19609</strain>
    </source>
</reference>
<dbReference type="EMBL" id="JNAD02000013">
    <property type="protein sequence ID" value="RKM92557.1"/>
    <property type="molecule type" value="Genomic_DNA"/>
</dbReference>